<reference evidence="4" key="1">
    <citation type="journal article" date="2012" name="Nat. Biotechnol.">
        <title>Draft genome sequence of pigeonpea (Cajanus cajan), an orphan legume crop of resource-poor farmers.</title>
        <authorList>
            <person name="Varshney R.K."/>
            <person name="Chen W."/>
            <person name="Li Y."/>
            <person name="Bharti A.K."/>
            <person name="Saxena R.K."/>
            <person name="Schlueter J.A."/>
            <person name="Donoghue M.T."/>
            <person name="Azam S."/>
            <person name="Fan G."/>
            <person name="Whaley A.M."/>
            <person name="Farmer A.D."/>
            <person name="Sheridan J."/>
            <person name="Iwata A."/>
            <person name="Tuteja R."/>
            <person name="Penmetsa R.V."/>
            <person name="Wu W."/>
            <person name="Upadhyaya H.D."/>
            <person name="Yang S.P."/>
            <person name="Shah T."/>
            <person name="Saxena K.B."/>
            <person name="Michael T."/>
            <person name="McCombie W.R."/>
            <person name="Yang B."/>
            <person name="Zhang G."/>
            <person name="Yang H."/>
            <person name="Wang J."/>
            <person name="Spillane C."/>
            <person name="Cook D.R."/>
            <person name="May G.D."/>
            <person name="Xu X."/>
            <person name="Jackson S.A."/>
        </authorList>
    </citation>
    <scope>NUCLEOTIDE SEQUENCE [LARGE SCALE GENOMIC DNA]</scope>
</reference>
<dbReference type="InterPro" id="IPR013103">
    <property type="entry name" value="RVT_2"/>
</dbReference>
<evidence type="ECO:0000256" key="1">
    <source>
        <dbReference type="ARBA" id="ARBA00022750"/>
    </source>
</evidence>
<dbReference type="Gramene" id="C.cajan_37995.t">
    <property type="protein sequence ID" value="C.cajan_37995.t"/>
    <property type="gene ID" value="C.cajan_37995"/>
</dbReference>
<feature type="region of interest" description="Disordered" evidence="2">
    <location>
        <begin position="320"/>
        <end position="340"/>
    </location>
</feature>
<dbReference type="InterPro" id="IPR043502">
    <property type="entry name" value="DNA/RNA_pol_sf"/>
</dbReference>
<dbReference type="InterPro" id="IPR001584">
    <property type="entry name" value="Integrase_cat-core"/>
</dbReference>
<dbReference type="Proteomes" id="UP000075243">
    <property type="component" value="Unassembled WGS sequence"/>
</dbReference>
<protein>
    <submittedName>
        <fullName evidence="4">Retrovirus-related Pol polyprotein from transposon TNT 1-94</fullName>
    </submittedName>
</protein>
<evidence type="ECO:0000313" key="5">
    <source>
        <dbReference type="Proteomes" id="UP000075243"/>
    </source>
</evidence>
<feature type="region of interest" description="Disordered" evidence="2">
    <location>
        <begin position="258"/>
        <end position="277"/>
    </location>
</feature>
<evidence type="ECO:0000256" key="2">
    <source>
        <dbReference type="SAM" id="MobiDB-lite"/>
    </source>
</evidence>
<sequence length="1298" mass="147789">MAEEESSLKQTNIKKGDESQNPNSPYYLHPGENINTLTVSPVLDGPNYHSWSKLMKRGLQSRNKYKFVDGTIKEPPANDFLHDVWIRCNTMVISWITRSVSLQIAQSIVYIDNAEDLWKDLRDRFSKGDHFRMSDLLQEIHSIKQGERTISTYHTDLKTLWEELEILRPIPACSCTVKCTCDLVKTVRNYKETEYVICFLKGLNDSYNTVRSQVLMMDPLPNINKVFSLVLQQERQVLGNLLQEVNLVASITNNKQSFGGRNGSSSGRGRGRFNQRNFSNQPQKICTFCGKERHTVETCYFKHGFPPNFNFKDKRQTSTVNSYTSDSSTSPNTVEGSDHKITGKEYTEVSSTITTEQYNQLMEILKGSNVSGETHAVDNLQQHPGNILSTQKEQKLPDNVWILDSGATDHVSNSLSCYDSYNTIEPIRIKLPNGFITQTQISGTVAFSGRFFLQDVLYIPDFNYNIISVGKIVKNFNCKIVFDKLCCYIQDHNNKLMIGPANLQCNLYILQRQNFSENKIVNSARTSSDNNMNNSNFDLWHYRLGHPSDSVLQQIKGQFPYVKYDHKLVCDYCHLAKQCKLSFPISINSTASCFDLIHMDIWGPLSICSIHGHKYFLTIVDDFSRNTWVFLMKAKSETRTLIQNFISLTFTQYKKKVKIIRSDNGIEFRMPDFYNSQGIIHQTSCVETPQQNAVAERKHRHILNVARSLLFHSNLPNVYWSYAVLHAIHLINKLPTAVLKGKSPFEILNKKTPAYLDLKVFGSLCFVSTLTQHRNKLDPRAKKCVYLGIKVGTKGYIALDLTTREILISRNVIFYENIFPFHKVPDINKQVDSQVSENFDFLSIDIDLPNNYPMEDDVSDSQLAAQFPHWIKAMQDELAALKMNKTWSLTPLPIGKSVIGSKWVYKNKYNSDGTLQRYKARLVAKGYNQTEGLDYFDTFAPVAKLTTIRLLLAIAATKNWALHQLDINNAFLHGDLTEEVYMEIPQGLAVSDPAMVCKLHKSIYGLKQASRQWFAKLSTFLFNLGYRQSCYDHSLFIKKFNSKSIIILVYVDDLILAGDDAKEIASKYTLDLISDFGLLAAKPALTPMVKTTRLAHDDSPSYADTTGYRKLVGRLLYLTNTRPDISFAVQQLSQFMSNPTESHYKACIRVLRYIKGSPGQGIFYSSNSTLQLKGFSDSDWGTCPDSRKSITGYCIYLGNSLVSWKSKKQPTISRSSSEAEYRALGTTVCELQWLTYLLDDIGVSHIQPALLYCDSASARHIAANAVFHERTKHLDIDCHLVREKLLAKLFHLLPINIK</sequence>
<dbReference type="InterPro" id="IPR054722">
    <property type="entry name" value="PolX-like_BBD"/>
</dbReference>
<dbReference type="Pfam" id="PF25597">
    <property type="entry name" value="SH3_retrovirus"/>
    <property type="match status" value="1"/>
</dbReference>
<dbReference type="Pfam" id="PF14244">
    <property type="entry name" value="Retrotran_gag_3"/>
    <property type="match status" value="1"/>
</dbReference>
<accession>A0A151RE46</accession>
<dbReference type="InterPro" id="IPR029472">
    <property type="entry name" value="Copia-like_N"/>
</dbReference>
<feature type="compositionally biased region" description="Polar residues" evidence="2">
    <location>
        <begin position="8"/>
        <end position="24"/>
    </location>
</feature>
<proteinExistence type="predicted"/>
<keyword evidence="5" id="KW-1185">Reference proteome</keyword>
<keyword evidence="1" id="KW-0378">Hydrolase</keyword>
<dbReference type="Pfam" id="PF07727">
    <property type="entry name" value="RVT_2"/>
    <property type="match status" value="1"/>
</dbReference>
<dbReference type="GO" id="GO:0004190">
    <property type="term" value="F:aspartic-type endopeptidase activity"/>
    <property type="evidence" value="ECO:0007669"/>
    <property type="project" value="UniProtKB-KW"/>
</dbReference>
<dbReference type="InterPro" id="IPR012337">
    <property type="entry name" value="RNaseH-like_sf"/>
</dbReference>
<name>A0A151RE46_CAJCA</name>
<dbReference type="Pfam" id="PF00665">
    <property type="entry name" value="rve"/>
    <property type="match status" value="1"/>
</dbReference>
<dbReference type="SUPFAM" id="SSF53098">
    <property type="entry name" value="Ribonuclease H-like"/>
    <property type="match status" value="1"/>
</dbReference>
<dbReference type="CDD" id="cd09272">
    <property type="entry name" value="RNase_HI_RT_Ty1"/>
    <property type="match status" value="1"/>
</dbReference>
<feature type="region of interest" description="Disordered" evidence="2">
    <location>
        <begin position="1"/>
        <end position="30"/>
    </location>
</feature>
<dbReference type="PANTHER" id="PTHR11439:SF498">
    <property type="entry name" value="DNAK FAMILY PROTEIN"/>
    <property type="match status" value="1"/>
</dbReference>
<dbReference type="SUPFAM" id="SSF56672">
    <property type="entry name" value="DNA/RNA polymerases"/>
    <property type="match status" value="1"/>
</dbReference>
<gene>
    <name evidence="4" type="ORF">KK1_037831</name>
</gene>
<organism evidence="4 5">
    <name type="scientific">Cajanus cajan</name>
    <name type="common">Pigeon pea</name>
    <name type="synonym">Cajanus indicus</name>
    <dbReference type="NCBI Taxonomy" id="3821"/>
    <lineage>
        <taxon>Eukaryota</taxon>
        <taxon>Viridiplantae</taxon>
        <taxon>Streptophyta</taxon>
        <taxon>Embryophyta</taxon>
        <taxon>Tracheophyta</taxon>
        <taxon>Spermatophyta</taxon>
        <taxon>Magnoliopsida</taxon>
        <taxon>eudicotyledons</taxon>
        <taxon>Gunneridae</taxon>
        <taxon>Pentapetalae</taxon>
        <taxon>rosids</taxon>
        <taxon>fabids</taxon>
        <taxon>Fabales</taxon>
        <taxon>Fabaceae</taxon>
        <taxon>Papilionoideae</taxon>
        <taxon>50 kb inversion clade</taxon>
        <taxon>NPAAA clade</taxon>
        <taxon>indigoferoid/millettioid clade</taxon>
        <taxon>Phaseoleae</taxon>
        <taxon>Cajanus</taxon>
    </lineage>
</organism>
<dbReference type="PROSITE" id="PS50994">
    <property type="entry name" value="INTEGRASE"/>
    <property type="match status" value="1"/>
</dbReference>
<dbReference type="InterPro" id="IPR025724">
    <property type="entry name" value="GAG-pre-integrase_dom"/>
</dbReference>
<dbReference type="GO" id="GO:0015074">
    <property type="term" value="P:DNA integration"/>
    <property type="evidence" value="ECO:0007669"/>
    <property type="project" value="InterPro"/>
</dbReference>
<keyword evidence="1" id="KW-0064">Aspartyl protease</keyword>
<dbReference type="Pfam" id="PF22936">
    <property type="entry name" value="Pol_BBD"/>
    <property type="match status" value="1"/>
</dbReference>
<feature type="compositionally biased region" description="Polar residues" evidence="2">
    <location>
        <begin position="320"/>
        <end position="335"/>
    </location>
</feature>
<dbReference type="InterPro" id="IPR036397">
    <property type="entry name" value="RNaseH_sf"/>
</dbReference>
<feature type="domain" description="Integrase catalytic" evidence="3">
    <location>
        <begin position="580"/>
        <end position="752"/>
    </location>
</feature>
<keyword evidence="1" id="KW-0645">Protease</keyword>
<dbReference type="PANTHER" id="PTHR11439">
    <property type="entry name" value="GAG-POL-RELATED RETROTRANSPOSON"/>
    <property type="match status" value="1"/>
</dbReference>
<dbReference type="EMBL" id="KQ483812">
    <property type="protein sequence ID" value="KYP40816.1"/>
    <property type="molecule type" value="Genomic_DNA"/>
</dbReference>
<dbReference type="GO" id="GO:0003676">
    <property type="term" value="F:nucleic acid binding"/>
    <property type="evidence" value="ECO:0007669"/>
    <property type="project" value="InterPro"/>
</dbReference>
<evidence type="ECO:0000259" key="3">
    <source>
        <dbReference type="PROSITE" id="PS50994"/>
    </source>
</evidence>
<dbReference type="InterPro" id="IPR057670">
    <property type="entry name" value="SH3_retrovirus"/>
</dbReference>
<dbReference type="Gene3D" id="3.30.420.10">
    <property type="entry name" value="Ribonuclease H-like superfamily/Ribonuclease H"/>
    <property type="match status" value="1"/>
</dbReference>
<dbReference type="OMA" id="ANIFMHE"/>
<evidence type="ECO:0000313" key="4">
    <source>
        <dbReference type="EMBL" id="KYP40816.1"/>
    </source>
</evidence>
<dbReference type="Pfam" id="PF13976">
    <property type="entry name" value="gag_pre-integrs"/>
    <property type="match status" value="1"/>
</dbReference>